<evidence type="ECO:0000256" key="5">
    <source>
        <dbReference type="ARBA" id="ARBA00022840"/>
    </source>
</evidence>
<evidence type="ECO:0000256" key="6">
    <source>
        <dbReference type="ARBA" id="ARBA00023239"/>
    </source>
</evidence>
<dbReference type="SUPFAM" id="SSF68923">
    <property type="entry name" value="PEP carboxykinase N-terminal domain"/>
    <property type="match status" value="1"/>
</dbReference>
<evidence type="ECO:0000256" key="7">
    <source>
        <dbReference type="ARBA" id="ARBA00047371"/>
    </source>
</evidence>
<dbReference type="Pfam" id="PF01293">
    <property type="entry name" value="PEPCK_ATP"/>
    <property type="match status" value="1"/>
</dbReference>
<comment type="caution">
    <text evidence="8">The sequence shown here is derived from an EMBL/GenBank/DDBJ whole genome shotgun (WGS) entry which is preliminary data.</text>
</comment>
<protein>
    <recommendedName>
        <fullName evidence="3">phosphoenolpyruvate carboxykinase (ATP)</fullName>
        <ecNumber evidence="3">4.1.1.49</ecNumber>
    </recommendedName>
</protein>
<keyword evidence="8" id="KW-0808">Transferase</keyword>
<proteinExistence type="inferred from homology"/>
<sequence length="544" mass="62364">MATKQYFKINEISKENSLFSRMRITIETAFYGNNVEIITTPKEAYKLAKNSPGTIVTSWKVYQPELLGLDKDTKVLLFNDGAVTGRYAAGRRIIGDPNIDNKKYEEIVREAVYNSRQKKMYHGISFTGLSKDFMVKNHLLIPEGHENLLYNWLLNFQYLSLEYEKMYNESFLFNEGDIYVFADPDWKHPDYPLGLAIFDPQHNCAAILGMRYFGEFKKGTLTLAWSIANRNGYASCHGGLKRLKNEKTDFVAAFFGLSGSGKSTLTHAKHKNYDVTILHDDAFIISTKDLSSIALEPSYFDKTADYPTSKEDNKYLLTIQNCGATMDEKGNIVPIMEDIRNGNGRAIKSKLWSPNRVNKIDSKINAIFWLMKDPTLPPIVKIENPVLSSTMGALLTTKRTSAEKLDDGVDPNALVFEPYANPFRTYPLSEDYQKFKLLFEKGVECYILNTGYFLDKKIPKELTISLVEKVVEGSLKWYKWFGDFYITRIEDFEPDMNDINYIQSLKEGFKKRIEFVKTKEVENCGKDKLPEEVLKILEKSISNI</sequence>
<comment type="catalytic activity">
    <reaction evidence="7">
        <text>oxaloacetate + ATP = phosphoenolpyruvate + ADP + CO2</text>
        <dbReference type="Rhea" id="RHEA:18617"/>
        <dbReference type="ChEBI" id="CHEBI:16452"/>
        <dbReference type="ChEBI" id="CHEBI:16526"/>
        <dbReference type="ChEBI" id="CHEBI:30616"/>
        <dbReference type="ChEBI" id="CHEBI:58702"/>
        <dbReference type="ChEBI" id="CHEBI:456216"/>
        <dbReference type="EC" id="4.1.1.49"/>
    </reaction>
</comment>
<evidence type="ECO:0000313" key="8">
    <source>
        <dbReference type="EMBL" id="MBB6061985.1"/>
    </source>
</evidence>
<keyword evidence="9" id="KW-1185">Reference proteome</keyword>
<accession>A0A841GJ00</accession>
<reference evidence="8 9" key="1">
    <citation type="submission" date="2020-08" db="EMBL/GenBank/DDBJ databases">
        <title>Genomic Encyclopedia of Type Strains, Phase IV (KMG-IV): sequencing the most valuable type-strain genomes for metagenomic binning, comparative biology and taxonomic classification.</title>
        <authorList>
            <person name="Goeker M."/>
        </authorList>
    </citation>
    <scope>NUCLEOTIDE SEQUENCE [LARGE SCALE GENOMIC DNA]</scope>
    <source>
        <strain evidence="8 9">DSM 13481</strain>
    </source>
</reference>
<dbReference type="GO" id="GO:0005524">
    <property type="term" value="F:ATP binding"/>
    <property type="evidence" value="ECO:0007669"/>
    <property type="project" value="UniProtKB-KW"/>
</dbReference>
<dbReference type="GO" id="GO:0004612">
    <property type="term" value="F:phosphoenolpyruvate carboxykinase (ATP) activity"/>
    <property type="evidence" value="ECO:0007669"/>
    <property type="project" value="UniProtKB-EC"/>
</dbReference>
<evidence type="ECO:0000256" key="1">
    <source>
        <dbReference type="ARBA" id="ARBA00004742"/>
    </source>
</evidence>
<evidence type="ECO:0000313" key="9">
    <source>
        <dbReference type="Proteomes" id="UP000555828"/>
    </source>
</evidence>
<keyword evidence="6 8" id="KW-0456">Lyase</keyword>
<dbReference type="Proteomes" id="UP000555828">
    <property type="component" value="Unassembled WGS sequence"/>
</dbReference>
<gene>
    <name evidence="8" type="ORF">HNP65_000407</name>
</gene>
<dbReference type="GO" id="GO:0006094">
    <property type="term" value="P:gluconeogenesis"/>
    <property type="evidence" value="ECO:0007669"/>
    <property type="project" value="UniProtKB-UniPathway"/>
</dbReference>
<keyword evidence="8" id="KW-0670">Pyruvate</keyword>
<dbReference type="EMBL" id="JACHEX010000001">
    <property type="protein sequence ID" value="MBB6061985.1"/>
    <property type="molecule type" value="Genomic_DNA"/>
</dbReference>
<dbReference type="SUPFAM" id="SSF53795">
    <property type="entry name" value="PEP carboxykinase-like"/>
    <property type="match status" value="1"/>
</dbReference>
<organism evidence="8 9">
    <name type="scientific">Thermosipho japonicus</name>
    <dbReference type="NCBI Taxonomy" id="90323"/>
    <lineage>
        <taxon>Bacteria</taxon>
        <taxon>Thermotogati</taxon>
        <taxon>Thermotogota</taxon>
        <taxon>Thermotogae</taxon>
        <taxon>Thermotogales</taxon>
        <taxon>Fervidobacteriaceae</taxon>
        <taxon>Thermosipho</taxon>
    </lineage>
</organism>
<evidence type="ECO:0000256" key="4">
    <source>
        <dbReference type="ARBA" id="ARBA00022741"/>
    </source>
</evidence>
<dbReference type="GO" id="GO:0016301">
    <property type="term" value="F:kinase activity"/>
    <property type="evidence" value="ECO:0007669"/>
    <property type="project" value="UniProtKB-KW"/>
</dbReference>
<dbReference type="UniPathway" id="UPA00138"/>
<comment type="pathway">
    <text evidence="1">Carbohydrate biosynthesis; gluconeogenesis.</text>
</comment>
<comment type="similarity">
    <text evidence="2">Belongs to the phosphoenolpyruvate carboxykinase (ATP) family.</text>
</comment>
<evidence type="ECO:0000256" key="2">
    <source>
        <dbReference type="ARBA" id="ARBA00006052"/>
    </source>
</evidence>
<dbReference type="InterPro" id="IPR008210">
    <property type="entry name" value="PEP_carboxykinase_N"/>
</dbReference>
<dbReference type="EC" id="4.1.1.49" evidence="3"/>
<keyword evidence="4" id="KW-0547">Nucleotide-binding</keyword>
<dbReference type="InterPro" id="IPR001272">
    <property type="entry name" value="PEP_carboxykinase_ATP"/>
</dbReference>
<dbReference type="AlphaFoldDB" id="A0A841GJ00"/>
<name>A0A841GJ00_9BACT</name>
<dbReference type="Gene3D" id="3.90.228.20">
    <property type="match status" value="1"/>
</dbReference>
<keyword evidence="5" id="KW-0067">ATP-binding</keyword>
<keyword evidence="8" id="KW-0418">Kinase</keyword>
<evidence type="ECO:0000256" key="3">
    <source>
        <dbReference type="ARBA" id="ARBA00012363"/>
    </source>
</evidence>
<dbReference type="InterPro" id="IPR013035">
    <property type="entry name" value="PEP_carboxykinase_C"/>
</dbReference>